<keyword evidence="4 8" id="KW-1133">Transmembrane helix</keyword>
<keyword evidence="13" id="KW-1185">Reference proteome</keyword>
<name>A0A841GH55_9GAMM</name>
<keyword evidence="6 8" id="KW-0472">Membrane</keyword>
<dbReference type="GO" id="GO:0005886">
    <property type="term" value="C:plasma membrane"/>
    <property type="evidence" value="ECO:0007669"/>
    <property type="project" value="TreeGrafter"/>
</dbReference>
<dbReference type="InterPro" id="IPR002550">
    <property type="entry name" value="CNNM"/>
</dbReference>
<keyword evidence="3" id="KW-0677">Repeat</keyword>
<proteinExistence type="predicted"/>
<feature type="transmembrane region" description="Helical" evidence="9">
    <location>
        <begin position="139"/>
        <end position="161"/>
    </location>
</feature>
<reference evidence="12 13" key="1">
    <citation type="submission" date="2020-08" db="EMBL/GenBank/DDBJ databases">
        <title>Genomic Encyclopedia of Type Strains, Phase IV (KMG-IV): sequencing the most valuable type-strain genomes for metagenomic binning, comparative biology and taxonomic classification.</title>
        <authorList>
            <person name="Goeker M."/>
        </authorList>
    </citation>
    <scope>NUCLEOTIDE SEQUENCE [LARGE SCALE GENOMIC DNA]</scope>
    <source>
        <strain evidence="12 13">DSM 22975</strain>
    </source>
</reference>
<feature type="domain" description="CBS" evidence="10">
    <location>
        <begin position="279"/>
        <end position="336"/>
    </location>
</feature>
<dbReference type="GO" id="GO:0050660">
    <property type="term" value="F:flavin adenine dinucleotide binding"/>
    <property type="evidence" value="ECO:0007669"/>
    <property type="project" value="InterPro"/>
</dbReference>
<dbReference type="PANTHER" id="PTHR22777">
    <property type="entry name" value="HEMOLYSIN-RELATED"/>
    <property type="match status" value="1"/>
</dbReference>
<comment type="caution">
    <text evidence="12">The sequence shown here is derived from an EMBL/GenBank/DDBJ whole genome shotgun (WGS) entry which is preliminary data.</text>
</comment>
<evidence type="ECO:0000313" key="12">
    <source>
        <dbReference type="EMBL" id="MBB6056006.1"/>
    </source>
</evidence>
<evidence type="ECO:0000256" key="5">
    <source>
        <dbReference type="ARBA" id="ARBA00023122"/>
    </source>
</evidence>
<dbReference type="PROSITE" id="PS51846">
    <property type="entry name" value="CNNM"/>
    <property type="match status" value="1"/>
</dbReference>
<dbReference type="CDD" id="cd04590">
    <property type="entry name" value="CBS_pair_CorC_HlyC_assoc"/>
    <property type="match status" value="1"/>
</dbReference>
<evidence type="ECO:0000256" key="9">
    <source>
        <dbReference type="SAM" id="Phobius"/>
    </source>
</evidence>
<dbReference type="Pfam" id="PF03471">
    <property type="entry name" value="CorC_HlyC"/>
    <property type="match status" value="1"/>
</dbReference>
<dbReference type="SMART" id="SM01091">
    <property type="entry name" value="CorC_HlyC"/>
    <property type="match status" value="1"/>
</dbReference>
<dbReference type="PANTHER" id="PTHR22777:SF17">
    <property type="entry name" value="UPF0053 PROTEIN SLL0260"/>
    <property type="match status" value="1"/>
</dbReference>
<dbReference type="InterPro" id="IPR036318">
    <property type="entry name" value="FAD-bd_PCMH-like_sf"/>
</dbReference>
<dbReference type="Gene3D" id="3.10.580.10">
    <property type="entry name" value="CBS-domain"/>
    <property type="match status" value="1"/>
</dbReference>
<evidence type="ECO:0000256" key="2">
    <source>
        <dbReference type="ARBA" id="ARBA00022692"/>
    </source>
</evidence>
<dbReference type="Pfam" id="PF00571">
    <property type="entry name" value="CBS"/>
    <property type="match status" value="2"/>
</dbReference>
<organism evidence="12 13">
    <name type="scientific">Tolumonas osonensis</name>
    <dbReference type="NCBI Taxonomy" id="675874"/>
    <lineage>
        <taxon>Bacteria</taxon>
        <taxon>Pseudomonadati</taxon>
        <taxon>Pseudomonadota</taxon>
        <taxon>Gammaproteobacteria</taxon>
        <taxon>Aeromonadales</taxon>
        <taxon>Aeromonadaceae</taxon>
        <taxon>Tolumonas</taxon>
    </lineage>
</organism>
<feature type="transmembrane region" description="Helical" evidence="9">
    <location>
        <begin position="98"/>
        <end position="119"/>
    </location>
</feature>
<dbReference type="EMBL" id="JACHGR010000006">
    <property type="protein sequence ID" value="MBB6056006.1"/>
    <property type="molecule type" value="Genomic_DNA"/>
</dbReference>
<keyword evidence="2 8" id="KW-0812">Transmembrane</keyword>
<evidence type="ECO:0000256" key="3">
    <source>
        <dbReference type="ARBA" id="ARBA00022737"/>
    </source>
</evidence>
<dbReference type="InterPro" id="IPR005170">
    <property type="entry name" value="Transptr-assoc_dom"/>
</dbReference>
<dbReference type="Proteomes" id="UP000585721">
    <property type="component" value="Unassembled WGS sequence"/>
</dbReference>
<dbReference type="PROSITE" id="PS51371">
    <property type="entry name" value="CBS"/>
    <property type="match status" value="2"/>
</dbReference>
<evidence type="ECO:0000256" key="8">
    <source>
        <dbReference type="PROSITE-ProRule" id="PRU01193"/>
    </source>
</evidence>
<dbReference type="Gene3D" id="3.30.465.10">
    <property type="match status" value="1"/>
</dbReference>
<evidence type="ECO:0000259" key="10">
    <source>
        <dbReference type="PROSITE" id="PS51371"/>
    </source>
</evidence>
<dbReference type="InterPro" id="IPR044751">
    <property type="entry name" value="Ion_transp-like_CBS"/>
</dbReference>
<comment type="subcellular location">
    <subcellularLocation>
        <location evidence="1">Membrane</location>
        <topology evidence="1">Multi-pass membrane protein</topology>
    </subcellularLocation>
</comment>
<dbReference type="InterPro" id="IPR016169">
    <property type="entry name" value="FAD-bd_PCMH_sub2"/>
</dbReference>
<dbReference type="AlphaFoldDB" id="A0A841GH55"/>
<dbReference type="InterPro" id="IPR046342">
    <property type="entry name" value="CBS_dom_sf"/>
</dbReference>
<dbReference type="InterPro" id="IPR000644">
    <property type="entry name" value="CBS_dom"/>
</dbReference>
<sequence>MEFFILIGLIVLNGVFAMSEIAIVTARKARLAKLAAEGDKGAKTALKLAEDPTNFLSTVQIGITSIGILNGIFGEAILAQPLSVWLQHFGLSAATSSAAATVIVVVVVTYISIVVGELVPKRLGQLSAENIACLVSRPMQLLALVSRPFVLLLSASTHGLIRIMGIRQHAGASVTEEEIHAMLAEGSESGVIEHSEHTMVRNVFRLDDRTVASLMVPRADIVFIDLQDSLEGNLERISKSGHSTFPVCRGGLKELIGVISARQIMTQSVQGLALDFEALCQPGSFVPETLSGMELLEHFRSSGSHMVFVVDEYSELQGIVTVQDVLESLTGEFYQEDNEDAWAIQREDGSWLLDGLIPVMELKDCLQLERLPEEERNRYHTLSGLVMLLLGRVPATGDILEVDGWKLEVVDMDGMRIDKVLASRVITNDNDDNPDTGA</sequence>
<feature type="transmembrane region" description="Helical" evidence="9">
    <location>
        <begin position="61"/>
        <end position="86"/>
    </location>
</feature>
<dbReference type="SUPFAM" id="SSF56176">
    <property type="entry name" value="FAD-binding/transporter-associated domain-like"/>
    <property type="match status" value="1"/>
</dbReference>
<protein>
    <submittedName>
        <fullName evidence="12">Putative hemolysin</fullName>
    </submittedName>
</protein>
<evidence type="ECO:0000256" key="4">
    <source>
        <dbReference type="ARBA" id="ARBA00022989"/>
    </source>
</evidence>
<gene>
    <name evidence="12" type="ORF">HNR75_001936</name>
</gene>
<evidence type="ECO:0000313" key="13">
    <source>
        <dbReference type="Proteomes" id="UP000585721"/>
    </source>
</evidence>
<dbReference type="SUPFAM" id="SSF54631">
    <property type="entry name" value="CBS-domain pair"/>
    <property type="match status" value="1"/>
</dbReference>
<feature type="domain" description="CBS" evidence="10">
    <location>
        <begin position="215"/>
        <end position="274"/>
    </location>
</feature>
<evidence type="ECO:0000256" key="6">
    <source>
        <dbReference type="ARBA" id="ARBA00023136"/>
    </source>
</evidence>
<evidence type="ECO:0000259" key="11">
    <source>
        <dbReference type="PROSITE" id="PS51846"/>
    </source>
</evidence>
<dbReference type="Pfam" id="PF01595">
    <property type="entry name" value="CNNM"/>
    <property type="match status" value="1"/>
</dbReference>
<keyword evidence="5 7" id="KW-0129">CBS domain</keyword>
<evidence type="ECO:0000256" key="1">
    <source>
        <dbReference type="ARBA" id="ARBA00004141"/>
    </source>
</evidence>
<feature type="domain" description="CNNM transmembrane" evidence="11">
    <location>
        <begin position="1"/>
        <end position="196"/>
    </location>
</feature>
<accession>A0A841GH55</accession>
<evidence type="ECO:0000256" key="7">
    <source>
        <dbReference type="PROSITE-ProRule" id="PRU00703"/>
    </source>
</evidence>
<dbReference type="RefSeq" id="WP_188026748.1">
    <property type="nucleotide sequence ID" value="NZ_JACHGR010000006.1"/>
</dbReference>